<dbReference type="EMBL" id="QLLL01000002">
    <property type="protein sequence ID" value="RAJ08908.1"/>
    <property type="molecule type" value="Genomic_DNA"/>
</dbReference>
<comment type="caution">
    <text evidence="2">The sequence shown here is derived from an EMBL/GenBank/DDBJ whole genome shotgun (WGS) entry which is preliminary data.</text>
</comment>
<dbReference type="AlphaFoldDB" id="A0A327QYS0"/>
<dbReference type="InterPro" id="IPR024775">
    <property type="entry name" value="DinB-like"/>
</dbReference>
<dbReference type="OrthoDB" id="1431064at2"/>
<organism evidence="2 3">
    <name type="scientific">Chitinophaga skermanii</name>
    <dbReference type="NCBI Taxonomy" id="331697"/>
    <lineage>
        <taxon>Bacteria</taxon>
        <taxon>Pseudomonadati</taxon>
        <taxon>Bacteroidota</taxon>
        <taxon>Chitinophagia</taxon>
        <taxon>Chitinophagales</taxon>
        <taxon>Chitinophagaceae</taxon>
        <taxon>Chitinophaga</taxon>
    </lineage>
</organism>
<dbReference type="SUPFAM" id="SSF109854">
    <property type="entry name" value="DinB/YfiT-like putative metalloenzymes"/>
    <property type="match status" value="1"/>
</dbReference>
<gene>
    <name evidence="2" type="ORF">LX64_01563</name>
</gene>
<sequence length="160" mass="19222">MLHYSFQSRLQTQHLILQDRLYKYPAELLQNRVDPNKWSVYENFAHLVSYQPVYLERMQQILMQPNPTFKPWSGDTDKNFLEYCHYPLERLLPILMKEREQVIDLVASLSPSEGERMGTHHVYGSMSLLEWTELFILHESHHIFTMFKLLHHPNNKLVQQ</sequence>
<dbReference type="InterPro" id="IPR034660">
    <property type="entry name" value="DinB/YfiT-like"/>
</dbReference>
<dbReference type="Pfam" id="PF12867">
    <property type="entry name" value="DinB_2"/>
    <property type="match status" value="1"/>
</dbReference>
<dbReference type="Gene3D" id="1.20.120.450">
    <property type="entry name" value="dinb family like domain"/>
    <property type="match status" value="1"/>
</dbReference>
<dbReference type="RefSeq" id="WP_111597001.1">
    <property type="nucleotide sequence ID" value="NZ_QLLL01000002.1"/>
</dbReference>
<protein>
    <submittedName>
        <fullName evidence="2">DinB family protein</fullName>
    </submittedName>
</protein>
<evidence type="ECO:0000313" key="2">
    <source>
        <dbReference type="EMBL" id="RAJ08908.1"/>
    </source>
</evidence>
<evidence type="ECO:0000259" key="1">
    <source>
        <dbReference type="Pfam" id="PF12867"/>
    </source>
</evidence>
<keyword evidence="3" id="KW-1185">Reference proteome</keyword>
<dbReference type="Proteomes" id="UP000249547">
    <property type="component" value="Unassembled WGS sequence"/>
</dbReference>
<feature type="domain" description="DinB-like" evidence="1">
    <location>
        <begin position="19"/>
        <end position="143"/>
    </location>
</feature>
<reference evidence="2 3" key="1">
    <citation type="submission" date="2018-06" db="EMBL/GenBank/DDBJ databases">
        <title>Genomic Encyclopedia of Archaeal and Bacterial Type Strains, Phase II (KMG-II): from individual species to whole genera.</title>
        <authorList>
            <person name="Goeker M."/>
        </authorList>
    </citation>
    <scope>NUCLEOTIDE SEQUENCE [LARGE SCALE GENOMIC DNA]</scope>
    <source>
        <strain evidence="2 3">DSM 23857</strain>
    </source>
</reference>
<proteinExistence type="predicted"/>
<accession>A0A327QYS0</accession>
<name>A0A327QYS0_9BACT</name>
<evidence type="ECO:0000313" key="3">
    <source>
        <dbReference type="Proteomes" id="UP000249547"/>
    </source>
</evidence>